<accession>A0A9D1QGY8</accession>
<dbReference type="InterPro" id="IPR051599">
    <property type="entry name" value="Cell_Envelope_Assoc"/>
</dbReference>
<dbReference type="Pfam" id="PF02698">
    <property type="entry name" value="DUF218"/>
    <property type="match status" value="1"/>
</dbReference>
<dbReference type="Proteomes" id="UP000823989">
    <property type="component" value="Unassembled WGS sequence"/>
</dbReference>
<evidence type="ECO:0000313" key="3">
    <source>
        <dbReference type="EMBL" id="HIW12343.1"/>
    </source>
</evidence>
<dbReference type="AlphaFoldDB" id="A0A9D1QGY8"/>
<comment type="caution">
    <text evidence="3">The sequence shown here is derived from an EMBL/GenBank/DDBJ whole genome shotgun (WGS) entry which is preliminary data.</text>
</comment>
<dbReference type="InterPro" id="IPR014729">
    <property type="entry name" value="Rossmann-like_a/b/a_fold"/>
</dbReference>
<proteinExistence type="predicted"/>
<keyword evidence="1" id="KW-0732">Signal</keyword>
<evidence type="ECO:0000256" key="1">
    <source>
        <dbReference type="SAM" id="SignalP"/>
    </source>
</evidence>
<sequence>MNLKFIMTLGSLLTIFAATVLADSFLPVEAEAPEESDVIVVLGGGDQGRVERAAELYNEGYADEVLITASEKDGSTSELKTEAEYYGIPKEALVVENDATSTYTNAVSTMDFMEEEDMDSAMVVTSDYHVKRTEFIYDKVNDADYELNYIAATNLAGENWIERENSHIIWFDEMKKMWGYRMGLYKWIDQ</sequence>
<protein>
    <submittedName>
        <fullName evidence="3">YdcF family protein</fullName>
    </submittedName>
</protein>
<reference evidence="3" key="1">
    <citation type="journal article" date="2021" name="PeerJ">
        <title>Extensive microbial diversity within the chicken gut microbiome revealed by metagenomics and culture.</title>
        <authorList>
            <person name="Gilroy R."/>
            <person name="Ravi A."/>
            <person name="Getino M."/>
            <person name="Pursley I."/>
            <person name="Horton D.L."/>
            <person name="Alikhan N.F."/>
            <person name="Baker D."/>
            <person name="Gharbi K."/>
            <person name="Hall N."/>
            <person name="Watson M."/>
            <person name="Adriaenssens E.M."/>
            <person name="Foster-Nyarko E."/>
            <person name="Jarju S."/>
            <person name="Secka A."/>
            <person name="Antonio M."/>
            <person name="Oren A."/>
            <person name="Chaudhuri R.R."/>
            <person name="La Ragione R."/>
            <person name="Hildebrand F."/>
            <person name="Pallen M.J."/>
        </authorList>
    </citation>
    <scope>NUCLEOTIDE SEQUENCE</scope>
    <source>
        <strain evidence="3">ChiHjej13B12-752</strain>
    </source>
</reference>
<dbReference type="PANTHER" id="PTHR30336:SF20">
    <property type="entry name" value="DUF218 DOMAIN-CONTAINING PROTEIN"/>
    <property type="match status" value="1"/>
</dbReference>
<dbReference type="EMBL" id="DXHR01000012">
    <property type="protein sequence ID" value="HIW12343.1"/>
    <property type="molecule type" value="Genomic_DNA"/>
</dbReference>
<feature type="signal peptide" evidence="1">
    <location>
        <begin position="1"/>
        <end position="22"/>
    </location>
</feature>
<dbReference type="CDD" id="cd06259">
    <property type="entry name" value="YdcF-like"/>
    <property type="match status" value="1"/>
</dbReference>
<evidence type="ECO:0000259" key="2">
    <source>
        <dbReference type="Pfam" id="PF02698"/>
    </source>
</evidence>
<evidence type="ECO:0000313" key="4">
    <source>
        <dbReference type="Proteomes" id="UP000823989"/>
    </source>
</evidence>
<dbReference type="GO" id="GO:0005886">
    <property type="term" value="C:plasma membrane"/>
    <property type="evidence" value="ECO:0007669"/>
    <property type="project" value="TreeGrafter"/>
</dbReference>
<feature type="chain" id="PRO_5039194754" evidence="1">
    <location>
        <begin position="23"/>
        <end position="190"/>
    </location>
</feature>
<organism evidence="3 4">
    <name type="scientific">Candidatus Salinicoccus stercoripullorum</name>
    <dbReference type="NCBI Taxonomy" id="2838756"/>
    <lineage>
        <taxon>Bacteria</taxon>
        <taxon>Bacillati</taxon>
        <taxon>Bacillota</taxon>
        <taxon>Bacilli</taxon>
        <taxon>Bacillales</taxon>
        <taxon>Staphylococcaceae</taxon>
        <taxon>Salinicoccus</taxon>
    </lineage>
</organism>
<gene>
    <name evidence="3" type="ORF">H9891_04195</name>
</gene>
<reference evidence="3" key="2">
    <citation type="submission" date="2021-04" db="EMBL/GenBank/DDBJ databases">
        <authorList>
            <person name="Gilroy R."/>
        </authorList>
    </citation>
    <scope>NUCLEOTIDE SEQUENCE</scope>
    <source>
        <strain evidence="3">ChiHjej13B12-752</strain>
    </source>
</reference>
<name>A0A9D1QGY8_9STAP</name>
<dbReference type="Gene3D" id="3.40.50.620">
    <property type="entry name" value="HUPs"/>
    <property type="match status" value="1"/>
</dbReference>
<feature type="domain" description="DUF218" evidence="2">
    <location>
        <begin position="37"/>
        <end position="141"/>
    </location>
</feature>
<dbReference type="InterPro" id="IPR003848">
    <property type="entry name" value="DUF218"/>
</dbReference>
<dbReference type="PANTHER" id="PTHR30336">
    <property type="entry name" value="INNER MEMBRANE PROTEIN, PROBABLE PERMEASE"/>
    <property type="match status" value="1"/>
</dbReference>